<feature type="transmembrane region" description="Helical" evidence="2">
    <location>
        <begin position="224"/>
        <end position="246"/>
    </location>
</feature>
<feature type="transmembrane region" description="Helical" evidence="2">
    <location>
        <begin position="129"/>
        <end position="148"/>
    </location>
</feature>
<keyword evidence="2" id="KW-0472">Membrane</keyword>
<dbReference type="Proteomes" id="UP000195798">
    <property type="component" value="Chromosome"/>
</dbReference>
<organism evidence="3 4">
    <name type="scientific">Lactobacillus gasseri</name>
    <dbReference type="NCBI Taxonomy" id="1596"/>
    <lineage>
        <taxon>Bacteria</taxon>
        <taxon>Bacillati</taxon>
        <taxon>Bacillota</taxon>
        <taxon>Bacilli</taxon>
        <taxon>Lactobacillales</taxon>
        <taxon>Lactobacillaceae</taxon>
        <taxon>Lactobacillus</taxon>
    </lineage>
</organism>
<feature type="transmembrane region" description="Helical" evidence="2">
    <location>
        <begin position="51"/>
        <end position="74"/>
    </location>
</feature>
<evidence type="ECO:0000313" key="3">
    <source>
        <dbReference type="EMBL" id="ART99303.1"/>
    </source>
</evidence>
<evidence type="ECO:0000256" key="2">
    <source>
        <dbReference type="SAM" id="Phobius"/>
    </source>
</evidence>
<reference evidence="3 4" key="1">
    <citation type="submission" date="2017-05" db="EMBL/GenBank/DDBJ databases">
        <authorList>
            <person name="Oh N.-S."/>
        </authorList>
    </citation>
    <scope>NUCLEOTIDE SEQUENCE [LARGE SCALE GENOMIC DNA]</scope>
    <source>
        <strain evidence="3 4">4M13</strain>
    </source>
</reference>
<dbReference type="EMBL" id="CP021427">
    <property type="protein sequence ID" value="ART99303.1"/>
    <property type="molecule type" value="Genomic_DNA"/>
</dbReference>
<gene>
    <name evidence="3" type="ORF">CCE30_10675</name>
</gene>
<feature type="compositionally biased region" description="Basic and acidic residues" evidence="1">
    <location>
        <begin position="297"/>
        <end position="308"/>
    </location>
</feature>
<evidence type="ECO:0000313" key="4">
    <source>
        <dbReference type="Proteomes" id="UP000195798"/>
    </source>
</evidence>
<name>A0AB33C5Q8_LACGS</name>
<sequence length="308" mass="35661">MTQPVKWPKIPLNYLESGQVHDMFKLTYNQVRQFIKKSVLYDMRSYVESGLGARIISLLVATFFMIPLVMIVGIGTTISLNNLFGINIPLLSKIFVPIFIIIGSLSELGFLISVFIPRKNIAEFGLRSDIIWSPLIFGMIFLVVPLGVGSLIYSYGYTVFLIQTIVILLYLVFKISTLGNKRETKKTAYRRFISWFNLGHTMIILIAMDAALIIINLFTNKVPLGLSLISMIYSIFMPFMILFNFYMFGKIYKEIYVVKYARQFQYDWKIPDKEWWFTAKRAAKHPRVYPPVEEETKEPTPKEENKHG</sequence>
<evidence type="ECO:0000256" key="1">
    <source>
        <dbReference type="SAM" id="MobiDB-lite"/>
    </source>
</evidence>
<accession>A0AB33C5Q8</accession>
<feature type="transmembrane region" description="Helical" evidence="2">
    <location>
        <begin position="154"/>
        <end position="173"/>
    </location>
</feature>
<dbReference type="RefSeq" id="WP_081275682.1">
    <property type="nucleotide sequence ID" value="NZ_CP021427.1"/>
</dbReference>
<feature type="transmembrane region" description="Helical" evidence="2">
    <location>
        <begin position="94"/>
        <end position="117"/>
    </location>
</feature>
<keyword evidence="2" id="KW-0812">Transmembrane</keyword>
<feature type="transmembrane region" description="Helical" evidence="2">
    <location>
        <begin position="194"/>
        <end position="218"/>
    </location>
</feature>
<feature type="region of interest" description="Disordered" evidence="1">
    <location>
        <begin position="284"/>
        <end position="308"/>
    </location>
</feature>
<dbReference type="AlphaFoldDB" id="A0AB33C5Q8"/>
<keyword evidence="2" id="KW-1133">Transmembrane helix</keyword>
<proteinExistence type="predicted"/>
<protein>
    <recommendedName>
        <fullName evidence="5">Beta-carotene 15,15'-monooxygenase</fullName>
    </recommendedName>
</protein>
<evidence type="ECO:0008006" key="5">
    <source>
        <dbReference type="Google" id="ProtNLM"/>
    </source>
</evidence>